<gene>
    <name evidence="2" type="ORF">GCM10025868_26890</name>
</gene>
<name>A0ABQ6JJZ1_9ACTN</name>
<dbReference type="EMBL" id="BSUZ01000001">
    <property type="protein sequence ID" value="GMA87439.1"/>
    <property type="molecule type" value="Genomic_DNA"/>
</dbReference>
<feature type="region of interest" description="Disordered" evidence="1">
    <location>
        <begin position="55"/>
        <end position="89"/>
    </location>
</feature>
<dbReference type="Proteomes" id="UP001157017">
    <property type="component" value="Unassembled WGS sequence"/>
</dbReference>
<proteinExistence type="predicted"/>
<accession>A0ABQ6JJZ1</accession>
<evidence type="ECO:0000256" key="1">
    <source>
        <dbReference type="SAM" id="MobiDB-lite"/>
    </source>
</evidence>
<keyword evidence="3" id="KW-1185">Reference proteome</keyword>
<reference evidence="3" key="1">
    <citation type="journal article" date="2019" name="Int. J. Syst. Evol. Microbiol.">
        <title>The Global Catalogue of Microorganisms (GCM) 10K type strain sequencing project: providing services to taxonomists for standard genome sequencing and annotation.</title>
        <authorList>
            <consortium name="The Broad Institute Genomics Platform"/>
            <consortium name="The Broad Institute Genome Sequencing Center for Infectious Disease"/>
            <person name="Wu L."/>
            <person name="Ma J."/>
        </authorList>
    </citation>
    <scope>NUCLEOTIDE SEQUENCE [LARGE SCALE GENOMIC DNA]</scope>
    <source>
        <strain evidence="3">NBRC 108730</strain>
    </source>
</reference>
<evidence type="ECO:0000313" key="3">
    <source>
        <dbReference type="Proteomes" id="UP001157017"/>
    </source>
</evidence>
<sequence>MPRLRTVSPSQPGITRLRHGRGFRYVDKGEKVTDAVVLQRIREPGHPARVARRVDLPLGHRPHPGRRHRRQGPAAVPVPPAVAHPARRA</sequence>
<comment type="caution">
    <text evidence="2">The sequence shown here is derived from an EMBL/GenBank/DDBJ whole genome shotgun (WGS) entry which is preliminary data.</text>
</comment>
<protein>
    <submittedName>
        <fullName evidence="2">Uncharacterized protein</fullName>
    </submittedName>
</protein>
<evidence type="ECO:0000313" key="2">
    <source>
        <dbReference type="EMBL" id="GMA87439.1"/>
    </source>
</evidence>
<organism evidence="2 3">
    <name type="scientific">Angustibacter aerolatus</name>
    <dbReference type="NCBI Taxonomy" id="1162965"/>
    <lineage>
        <taxon>Bacteria</taxon>
        <taxon>Bacillati</taxon>
        <taxon>Actinomycetota</taxon>
        <taxon>Actinomycetes</taxon>
        <taxon>Kineosporiales</taxon>
        <taxon>Kineosporiaceae</taxon>
    </lineage>
</organism>
<feature type="compositionally biased region" description="Basic residues" evidence="1">
    <location>
        <begin position="60"/>
        <end position="71"/>
    </location>
</feature>